<dbReference type="InterPro" id="IPR029063">
    <property type="entry name" value="SAM-dependent_MTases_sf"/>
</dbReference>
<dbReference type="PANTHER" id="PTHR10920:SF18">
    <property type="entry name" value="RRNA METHYLTRANSFERASE 2, MITOCHONDRIAL"/>
    <property type="match status" value="1"/>
</dbReference>
<feature type="binding site" evidence="11">
    <location>
        <position position="64"/>
    </location>
    <ligand>
        <name>S-adenosyl-L-methionine</name>
        <dbReference type="ChEBI" id="CHEBI:59789"/>
    </ligand>
</feature>
<feature type="active site" description="Proton acceptor" evidence="11 12">
    <location>
        <position position="164"/>
    </location>
</feature>
<dbReference type="Proteomes" id="UP001144110">
    <property type="component" value="Unassembled WGS sequence"/>
</dbReference>
<dbReference type="Gene3D" id="3.40.50.150">
    <property type="entry name" value="Vaccinia Virus protein VP39"/>
    <property type="match status" value="1"/>
</dbReference>
<dbReference type="InterPro" id="IPR050082">
    <property type="entry name" value="RNA_methyltr_RlmE"/>
</dbReference>
<proteinExistence type="inferred from homology"/>
<gene>
    <name evidence="11" type="primary">rlmE</name>
    <name evidence="11" type="synonym">ftsJ</name>
    <name evidence="11" type="synonym">rrmJ</name>
    <name evidence="14" type="ORF">OD816_001492</name>
</gene>
<dbReference type="EMBL" id="JAPHEG010000008">
    <property type="protein sequence ID" value="MDF2954247.1"/>
    <property type="molecule type" value="Genomic_DNA"/>
</dbReference>
<dbReference type="InterPro" id="IPR002877">
    <property type="entry name" value="RNA_MeTrfase_FtsJ_dom"/>
</dbReference>
<evidence type="ECO:0000256" key="4">
    <source>
        <dbReference type="ARBA" id="ARBA00022691"/>
    </source>
</evidence>
<feature type="binding site" evidence="11">
    <location>
        <position position="124"/>
    </location>
    <ligand>
        <name>S-adenosyl-L-methionine</name>
        <dbReference type="ChEBI" id="CHEBI:59789"/>
    </ligand>
</feature>
<dbReference type="CDD" id="cd02440">
    <property type="entry name" value="AdoMet_MTases"/>
    <property type="match status" value="1"/>
</dbReference>
<dbReference type="HAMAP" id="MF_01547">
    <property type="entry name" value="RNA_methyltr_E"/>
    <property type="match status" value="1"/>
</dbReference>
<evidence type="ECO:0000259" key="13">
    <source>
        <dbReference type="Pfam" id="PF01728"/>
    </source>
</evidence>
<comment type="caution">
    <text evidence="14">The sequence shown here is derived from an EMBL/GenBank/DDBJ whole genome shotgun (WGS) entry which is preliminary data.</text>
</comment>
<comment type="catalytic activity">
    <reaction evidence="10 11">
        <text>uridine(2552) in 23S rRNA + S-adenosyl-L-methionine = 2'-O-methyluridine(2552) in 23S rRNA + S-adenosyl-L-homocysteine + H(+)</text>
        <dbReference type="Rhea" id="RHEA:42720"/>
        <dbReference type="Rhea" id="RHEA-COMP:10202"/>
        <dbReference type="Rhea" id="RHEA-COMP:10203"/>
        <dbReference type="ChEBI" id="CHEBI:15378"/>
        <dbReference type="ChEBI" id="CHEBI:57856"/>
        <dbReference type="ChEBI" id="CHEBI:59789"/>
        <dbReference type="ChEBI" id="CHEBI:65315"/>
        <dbReference type="ChEBI" id="CHEBI:74478"/>
        <dbReference type="EC" id="2.1.1.166"/>
    </reaction>
</comment>
<evidence type="ECO:0000256" key="10">
    <source>
        <dbReference type="ARBA" id="ARBA00048970"/>
    </source>
</evidence>
<keyword evidence="3 11" id="KW-0808">Transferase</keyword>
<dbReference type="GO" id="GO:0008650">
    <property type="term" value="F:rRNA (uridine-2'-O-)-methyltransferase activity"/>
    <property type="evidence" value="ECO:0007669"/>
    <property type="project" value="UniProtKB-UniRule"/>
</dbReference>
<dbReference type="InterPro" id="IPR015507">
    <property type="entry name" value="rRNA-MeTfrase_E"/>
</dbReference>
<evidence type="ECO:0000256" key="2">
    <source>
        <dbReference type="ARBA" id="ARBA00022603"/>
    </source>
</evidence>
<reference evidence="14" key="1">
    <citation type="submission" date="2022-11" db="EMBL/GenBank/DDBJ databases">
        <title>Candidatus Alkanophaga archaea from heated hydrothermal vent sediment oxidize petroleum alkanes.</title>
        <authorList>
            <person name="Zehnle H."/>
            <person name="Laso-Perez R."/>
            <person name="Lipp J."/>
            <person name="Teske A."/>
            <person name="Wegener G."/>
        </authorList>
    </citation>
    <scope>NUCLEOTIDE SEQUENCE</scope>
    <source>
        <strain evidence="14">MCA70</strain>
    </source>
</reference>
<evidence type="ECO:0000256" key="12">
    <source>
        <dbReference type="PIRSR" id="PIRSR005461-1"/>
    </source>
</evidence>
<feature type="binding site" evidence="11">
    <location>
        <position position="66"/>
    </location>
    <ligand>
        <name>S-adenosyl-L-methionine</name>
        <dbReference type="ChEBI" id="CHEBI:59789"/>
    </ligand>
</feature>
<evidence type="ECO:0000256" key="11">
    <source>
        <dbReference type="HAMAP-Rule" id="MF_01547"/>
    </source>
</evidence>
<evidence type="ECO:0000256" key="3">
    <source>
        <dbReference type="ARBA" id="ARBA00022679"/>
    </source>
</evidence>
<dbReference type="GO" id="GO:0005737">
    <property type="term" value="C:cytoplasm"/>
    <property type="evidence" value="ECO:0007669"/>
    <property type="project" value="UniProtKB-SubCell"/>
</dbReference>
<dbReference type="AlphaFoldDB" id="A0AAE3P1G9"/>
<protein>
    <recommendedName>
        <fullName evidence="7 11">Ribosomal RNA large subunit methyltransferase E</fullName>
        <ecNumber evidence="6 11">2.1.1.166</ecNumber>
    </recommendedName>
    <alternativeName>
        <fullName evidence="9 11">23S rRNA Um2552 methyltransferase</fullName>
    </alternativeName>
    <alternativeName>
        <fullName evidence="8 11">rRNA (uridine-2'-O-)-methyltransferase</fullName>
    </alternativeName>
</protein>
<evidence type="ECO:0000256" key="5">
    <source>
        <dbReference type="ARBA" id="ARBA00037569"/>
    </source>
</evidence>
<feature type="binding site" evidence="11">
    <location>
        <position position="84"/>
    </location>
    <ligand>
        <name>S-adenosyl-L-methionine</name>
        <dbReference type="ChEBI" id="CHEBI:59789"/>
    </ligand>
</feature>
<feature type="domain" description="Ribosomal RNA methyltransferase FtsJ" evidence="13">
    <location>
        <begin position="33"/>
        <end position="206"/>
    </location>
</feature>
<keyword evidence="1 11" id="KW-0698">rRNA processing</keyword>
<accession>A0AAE3P1G9</accession>
<dbReference type="SUPFAM" id="SSF53335">
    <property type="entry name" value="S-adenosyl-L-methionine-dependent methyltransferases"/>
    <property type="match status" value="1"/>
</dbReference>
<comment type="function">
    <text evidence="5 11">Specifically methylates the uridine in position 2552 of 23S rRNA at the 2'-O position of the ribose in the fully assembled 50S ribosomal subunit.</text>
</comment>
<comment type="similarity">
    <text evidence="11">Belongs to the class I-like SAM-binding methyltransferase superfamily. RNA methyltransferase RlmE family.</text>
</comment>
<dbReference type="EC" id="2.1.1.166" evidence="6 11"/>
<comment type="subcellular location">
    <subcellularLocation>
        <location evidence="11">Cytoplasm</location>
    </subcellularLocation>
</comment>
<evidence type="ECO:0000256" key="7">
    <source>
        <dbReference type="ARBA" id="ARBA00041129"/>
    </source>
</evidence>
<dbReference type="Pfam" id="PF01728">
    <property type="entry name" value="FtsJ"/>
    <property type="match status" value="1"/>
</dbReference>
<keyword evidence="2 11" id="KW-0489">Methyltransferase</keyword>
<dbReference type="PANTHER" id="PTHR10920">
    <property type="entry name" value="RIBOSOMAL RNA METHYLTRANSFERASE"/>
    <property type="match status" value="1"/>
</dbReference>
<evidence type="ECO:0000256" key="1">
    <source>
        <dbReference type="ARBA" id="ARBA00022552"/>
    </source>
</evidence>
<organism evidence="14 15">
    <name type="scientific">Candidatus Thermodesulfobacterium syntrophicum</name>
    <dbReference type="NCBI Taxonomy" id="3060442"/>
    <lineage>
        <taxon>Bacteria</taxon>
        <taxon>Pseudomonadati</taxon>
        <taxon>Thermodesulfobacteriota</taxon>
        <taxon>Thermodesulfobacteria</taxon>
        <taxon>Thermodesulfobacteriales</taxon>
        <taxon>Thermodesulfobacteriaceae</taxon>
        <taxon>Thermodesulfobacterium</taxon>
    </lineage>
</organism>
<evidence type="ECO:0000256" key="8">
    <source>
        <dbReference type="ARBA" id="ARBA00041995"/>
    </source>
</evidence>
<evidence type="ECO:0000313" key="15">
    <source>
        <dbReference type="Proteomes" id="UP001144110"/>
    </source>
</evidence>
<evidence type="ECO:0000256" key="9">
    <source>
        <dbReference type="ARBA" id="ARBA00042745"/>
    </source>
</evidence>
<sequence>MVLHNKDGKIKIVMGKNKWFDKWSKKAKEKGFPARSVFKLMEIQEKYKIIKKGDILLDLGASPGSWSKYALNIIGEKGKVVGVDLLPVKINHPNFFFLQKDVFELEKADFENLNINKFDVILSDMAPKTTGERFGDHIRSVRLVEKALELAIDYLKNKGSFVAKVFEGEKLPELKKQIEKYFKSVKFFKPKSSRKESREIFIIAQGLKNNSKKRVY</sequence>
<feature type="binding site" evidence="11">
    <location>
        <position position="101"/>
    </location>
    <ligand>
        <name>S-adenosyl-L-methionine</name>
        <dbReference type="ChEBI" id="CHEBI:59789"/>
    </ligand>
</feature>
<keyword evidence="11" id="KW-0963">Cytoplasm</keyword>
<name>A0AAE3P1G9_9BACT</name>
<evidence type="ECO:0000313" key="14">
    <source>
        <dbReference type="EMBL" id="MDF2954247.1"/>
    </source>
</evidence>
<keyword evidence="4 11" id="KW-0949">S-adenosyl-L-methionine</keyword>
<dbReference type="PIRSF" id="PIRSF005461">
    <property type="entry name" value="23S_rRNA_mtase"/>
    <property type="match status" value="1"/>
</dbReference>
<evidence type="ECO:0000256" key="6">
    <source>
        <dbReference type="ARBA" id="ARBA00038861"/>
    </source>
</evidence>